<protein>
    <recommendedName>
        <fullName evidence="3">Type II secretion system protein J</fullName>
    </recommendedName>
</protein>
<sequence>MSISNRAKGFTLIEVLVAIAIFASLSVAAYQVVNQVQRSNELSQARSARLQEIQRGFVYLDSDFKQLALRQFRHEGEEPLTRLMLWQEGLLESEGRGLLFARLGWLNPQNQFPRGEVAKIGYRLQEGKLERLWWRYPDTTVGEEPVVLPIFTKVESFDMRFYNGESWANEWQAELTLPLAIEVKVRFEDYDEISRIYLTPAGTLNASSGGSNNNGNSGGNNQGNNQGSAQGGNS</sequence>
<reference evidence="12 13" key="2">
    <citation type="submission" date="2014-09" db="EMBL/GenBank/DDBJ databases">
        <authorList>
            <consortium name="NBRP consortium"/>
            <person name="Sawabe T."/>
            <person name="Meirelles P."/>
            <person name="Nakanishi M."/>
            <person name="Sayaka M."/>
            <person name="Hattori M."/>
            <person name="Ohkuma M."/>
        </authorList>
    </citation>
    <scope>NUCLEOTIDE SEQUENCE [LARGE SCALE GENOMIC DNA]</scope>
    <source>
        <strain evidence="13">JCM19235</strain>
    </source>
</reference>
<evidence type="ECO:0000256" key="7">
    <source>
        <dbReference type="ARBA" id="ARBA00022692"/>
    </source>
</evidence>
<reference evidence="12 13" key="1">
    <citation type="submission" date="2014-09" db="EMBL/GenBank/DDBJ databases">
        <title>Vibrio maritimus JCM 19235. (C45) whole genome shotgun sequence.</title>
        <authorList>
            <person name="Sawabe T."/>
            <person name="Meirelles P."/>
            <person name="Nakanishi M."/>
            <person name="Sayaka M."/>
            <person name="Hattori M."/>
            <person name="Ohkuma M."/>
        </authorList>
    </citation>
    <scope>NUCLEOTIDE SEQUENCE [LARGE SCALE GENOMIC DNA]</scope>
    <source>
        <strain evidence="13">JCM19235</strain>
    </source>
</reference>
<dbReference type="GO" id="GO:0015627">
    <property type="term" value="C:type II protein secretion system complex"/>
    <property type="evidence" value="ECO:0007669"/>
    <property type="project" value="InterPro"/>
</dbReference>
<dbReference type="AlphaFoldDB" id="A0A090S616"/>
<dbReference type="InterPro" id="IPR010055">
    <property type="entry name" value="T2SS_protein-GspJ"/>
</dbReference>
<dbReference type="EMBL" id="BBMR01000019">
    <property type="protein sequence ID" value="GAL23185.1"/>
    <property type="molecule type" value="Genomic_DNA"/>
</dbReference>
<dbReference type="PANTHER" id="PTHR39583:SF2">
    <property type="entry name" value="TYPE II SECRETION SYSTEM PROTEIN J"/>
    <property type="match status" value="1"/>
</dbReference>
<evidence type="ECO:0000256" key="10">
    <source>
        <dbReference type="SAM" id="MobiDB-lite"/>
    </source>
</evidence>
<evidence type="ECO:0000256" key="8">
    <source>
        <dbReference type="ARBA" id="ARBA00022989"/>
    </source>
</evidence>
<feature type="transmembrane region" description="Helical" evidence="11">
    <location>
        <begin position="12"/>
        <end position="33"/>
    </location>
</feature>
<dbReference type="STRING" id="990268.JCM19235_7080"/>
<dbReference type="InterPro" id="IPR045584">
    <property type="entry name" value="Pilin-like"/>
</dbReference>
<dbReference type="InterPro" id="IPR051621">
    <property type="entry name" value="T2SS_protein_J"/>
</dbReference>
<dbReference type="GO" id="GO:0015628">
    <property type="term" value="P:protein secretion by the type II secretion system"/>
    <property type="evidence" value="ECO:0007669"/>
    <property type="project" value="InterPro"/>
</dbReference>
<dbReference type="SUPFAM" id="SSF54523">
    <property type="entry name" value="Pili subunits"/>
    <property type="match status" value="1"/>
</dbReference>
<gene>
    <name evidence="12" type="ORF">JCM19235_7080</name>
</gene>
<dbReference type="Pfam" id="PF11612">
    <property type="entry name" value="T2SSJ"/>
    <property type="match status" value="1"/>
</dbReference>
<dbReference type="InterPro" id="IPR012902">
    <property type="entry name" value="N_methyl_site"/>
</dbReference>
<dbReference type="NCBIfam" id="TIGR01711">
    <property type="entry name" value="gspJ"/>
    <property type="match status" value="1"/>
</dbReference>
<evidence type="ECO:0000313" key="13">
    <source>
        <dbReference type="Proteomes" id="UP000029228"/>
    </source>
</evidence>
<dbReference type="GO" id="GO:0005886">
    <property type="term" value="C:plasma membrane"/>
    <property type="evidence" value="ECO:0007669"/>
    <property type="project" value="UniProtKB-SubCell"/>
</dbReference>
<keyword evidence="13" id="KW-1185">Reference proteome</keyword>
<evidence type="ECO:0000256" key="9">
    <source>
        <dbReference type="ARBA" id="ARBA00023136"/>
    </source>
</evidence>
<evidence type="ECO:0000256" key="5">
    <source>
        <dbReference type="ARBA" id="ARBA00022481"/>
    </source>
</evidence>
<dbReference type="Gene3D" id="3.10.610.10">
    <property type="entry name" value="GSPII I/J protein-like"/>
    <property type="match status" value="1"/>
</dbReference>
<comment type="subcellular location">
    <subcellularLocation>
        <location evidence="1">Cell inner membrane</location>
        <topology evidence="1">Single-pass membrane protein</topology>
    </subcellularLocation>
</comment>
<proteinExistence type="inferred from homology"/>
<dbReference type="OrthoDB" id="9794345at2"/>
<accession>A0A090S616</accession>
<evidence type="ECO:0000256" key="1">
    <source>
        <dbReference type="ARBA" id="ARBA00004377"/>
    </source>
</evidence>
<organism evidence="12 13">
    <name type="scientific">Vibrio maritimus</name>
    <dbReference type="NCBI Taxonomy" id="990268"/>
    <lineage>
        <taxon>Bacteria</taxon>
        <taxon>Pseudomonadati</taxon>
        <taxon>Pseudomonadota</taxon>
        <taxon>Gammaproteobacteria</taxon>
        <taxon>Vibrionales</taxon>
        <taxon>Vibrionaceae</taxon>
        <taxon>Vibrio</taxon>
    </lineage>
</organism>
<evidence type="ECO:0000256" key="2">
    <source>
        <dbReference type="ARBA" id="ARBA00011084"/>
    </source>
</evidence>
<dbReference type="PROSITE" id="PS00409">
    <property type="entry name" value="PROKAR_NTER_METHYL"/>
    <property type="match status" value="1"/>
</dbReference>
<evidence type="ECO:0000256" key="3">
    <source>
        <dbReference type="ARBA" id="ARBA00021539"/>
    </source>
</evidence>
<keyword evidence="5" id="KW-0488">Methylation</keyword>
<dbReference type="Proteomes" id="UP000029228">
    <property type="component" value="Unassembled WGS sequence"/>
</dbReference>
<evidence type="ECO:0000256" key="6">
    <source>
        <dbReference type="ARBA" id="ARBA00022519"/>
    </source>
</evidence>
<keyword evidence="9 11" id="KW-0472">Membrane</keyword>
<name>A0A090S616_9VIBR</name>
<evidence type="ECO:0000313" key="12">
    <source>
        <dbReference type="EMBL" id="GAL23185.1"/>
    </source>
</evidence>
<dbReference type="NCBIfam" id="TIGR02532">
    <property type="entry name" value="IV_pilin_GFxxxE"/>
    <property type="match status" value="1"/>
</dbReference>
<evidence type="ECO:0000256" key="4">
    <source>
        <dbReference type="ARBA" id="ARBA00022475"/>
    </source>
</evidence>
<keyword evidence="6" id="KW-0997">Cell inner membrane</keyword>
<dbReference type="Gene3D" id="2.10.70.20">
    <property type="entry name" value="gspk-gspi-gspj complex like domains"/>
    <property type="match status" value="1"/>
</dbReference>
<comment type="similarity">
    <text evidence="2">Belongs to the GSP J family.</text>
</comment>
<keyword evidence="8 11" id="KW-1133">Transmembrane helix</keyword>
<keyword evidence="7 11" id="KW-0812">Transmembrane</keyword>
<feature type="region of interest" description="Disordered" evidence="10">
    <location>
        <begin position="208"/>
        <end position="234"/>
    </location>
</feature>
<comment type="caution">
    <text evidence="12">The sequence shown here is derived from an EMBL/GenBank/DDBJ whole genome shotgun (WGS) entry which is preliminary data.</text>
</comment>
<dbReference type="PANTHER" id="PTHR39583">
    <property type="entry name" value="TYPE II SECRETION SYSTEM PROTEIN J-RELATED"/>
    <property type="match status" value="1"/>
</dbReference>
<evidence type="ECO:0000256" key="11">
    <source>
        <dbReference type="SAM" id="Phobius"/>
    </source>
</evidence>
<dbReference type="Pfam" id="PF07963">
    <property type="entry name" value="N_methyl"/>
    <property type="match status" value="1"/>
</dbReference>
<keyword evidence="4" id="KW-1003">Cell membrane</keyword>